<name>A0A2D0N0F2_FLAN2</name>
<dbReference type="OrthoDB" id="9763471at2"/>
<dbReference type="RefSeq" id="WP_143473663.1">
    <property type="nucleotide sequence ID" value="NZ_PDUD01000046.1"/>
</dbReference>
<protein>
    <submittedName>
        <fullName evidence="1">Uncharacterized protein</fullName>
    </submittedName>
</protein>
<dbReference type="EMBL" id="PDUD01000046">
    <property type="protein sequence ID" value="PHN01994.1"/>
    <property type="molecule type" value="Genomic_DNA"/>
</dbReference>
<comment type="caution">
    <text evidence="1">The sequence shown here is derived from an EMBL/GenBank/DDBJ whole genome shotgun (WGS) entry which is preliminary data.</text>
</comment>
<sequence length="570" mass="65645">MSLYFKLKELLFPPESGYQNFVPQFRLEGRSRNAMDETSLEMRTADPLWMLGRQWQFGEFRGEDNGSPIQVVANYRKEPLPYYSFPGDNRRRALGNIPLEAGVEAIPVVPGDLRSKVRIGQKFEALIREQFSDAIAQRYIGLLRQELFLRADGPMDEKSRRYYHLMKGQVVDGGQLWRLIQDHKFPFGDFQDLDEATDKLKRWYNDLFLDTGTGSSWQAPQLLHRFEVHGEQDIDLQAPDYQSGHLDWYSFDRAGIGISPAETAQNSQAFMPVNVSFAAMPDKRLFAFEDSQLDLAGMEVEPTDLMRLMIIDFSLVSGSDWFIVPLEMELGEICWINHVEVKDVFGVSTIIENSDGQFLGDNPLNVWDNFKVRDRPVSTFDARDHFLYLVPATTFRQESRPIEELLFLRDEYANMVWAVERTLRNEMGTPESGYELHLELNGPFAREENEAYSSNNMPKFRLASPVPTNWIPYLPFHLKGSNREIELKRAVMMRNDDKNDPVDILPISWLAGEDLKAIREEAIPRAGVRVQLTRQRVRWTNGETYVWLGRKVSTGRGEGSSGLTFDQLLS</sequence>
<organism evidence="1 2">
    <name type="scientific">Flavilitoribacter nigricans (strain ATCC 23147 / DSM 23189 / NBRC 102662 / NCIMB 1420 / SS-2)</name>
    <name type="common">Lewinella nigricans</name>
    <dbReference type="NCBI Taxonomy" id="1122177"/>
    <lineage>
        <taxon>Bacteria</taxon>
        <taxon>Pseudomonadati</taxon>
        <taxon>Bacteroidota</taxon>
        <taxon>Saprospiria</taxon>
        <taxon>Saprospirales</taxon>
        <taxon>Lewinellaceae</taxon>
        <taxon>Flavilitoribacter</taxon>
    </lineage>
</organism>
<keyword evidence="2" id="KW-1185">Reference proteome</keyword>
<proteinExistence type="predicted"/>
<dbReference type="AlphaFoldDB" id="A0A2D0N0F2"/>
<evidence type="ECO:0000313" key="1">
    <source>
        <dbReference type="EMBL" id="PHN01994.1"/>
    </source>
</evidence>
<accession>A0A2D0N0F2</accession>
<dbReference type="Proteomes" id="UP000223913">
    <property type="component" value="Unassembled WGS sequence"/>
</dbReference>
<gene>
    <name evidence="1" type="ORF">CRP01_34375</name>
</gene>
<evidence type="ECO:0000313" key="2">
    <source>
        <dbReference type="Proteomes" id="UP000223913"/>
    </source>
</evidence>
<reference evidence="1 2" key="1">
    <citation type="submission" date="2017-10" db="EMBL/GenBank/DDBJ databases">
        <title>The draft genome sequence of Lewinella nigricans NBRC 102662.</title>
        <authorList>
            <person name="Wang K."/>
        </authorList>
    </citation>
    <scope>NUCLEOTIDE SEQUENCE [LARGE SCALE GENOMIC DNA]</scope>
    <source>
        <strain evidence="1 2">NBRC 102662</strain>
    </source>
</reference>